<keyword evidence="4 10" id="KW-0963">Cytoplasm</keyword>
<accession>A0A2H0LXU6</accession>
<sequence length="370" mass="41838">MKIRILKDDLLENLQIVQNIVNPKNTLPILSNILLDAQNNNLKMNTTDLDIGILVNVPAEVFEAGSITIPARKMFEIIRDLPSGAIDLTVRKNNMVIIESHKCQFKIMGLPKDEFPKIPSFEDKKAVKIEQKIFKEMLNLTYFAVSRDETRYILNGVLIEIKQNKLKLITTDGRRLAVVEKELSSHVNQEIKIIIPTKTIQELIRNLKDEDVVSIILGLNQVMFDLSGGAQGNQRVLIISRLIEGEFPNYQQVIPQPVDNKITINREEFLSALKRANLLSTTDYQAVKLEVFKNKMVVSKSTPDIGESKEEVGIGYAGKEMVVGFNPVYLIDVLKNIKNDDIILELADSEKPGVLRQDGYVYVVLPMRLS</sequence>
<dbReference type="NCBIfam" id="TIGR00663">
    <property type="entry name" value="dnan"/>
    <property type="match status" value="1"/>
</dbReference>
<proteinExistence type="inferred from homology"/>
<dbReference type="Gene3D" id="3.10.150.10">
    <property type="entry name" value="DNA Polymerase III, subunit A, domain 2"/>
    <property type="match status" value="1"/>
</dbReference>
<evidence type="ECO:0000256" key="9">
    <source>
        <dbReference type="ARBA" id="ARBA00023125"/>
    </source>
</evidence>
<dbReference type="Gene3D" id="3.70.10.10">
    <property type="match status" value="1"/>
</dbReference>
<gene>
    <name evidence="14" type="primary">dnaN</name>
    <name evidence="14" type="ORF">COV72_04425</name>
</gene>
<dbReference type="GO" id="GO:0006271">
    <property type="term" value="P:DNA strand elongation involved in DNA replication"/>
    <property type="evidence" value="ECO:0007669"/>
    <property type="project" value="TreeGrafter"/>
</dbReference>
<evidence type="ECO:0000256" key="8">
    <source>
        <dbReference type="ARBA" id="ARBA00022932"/>
    </source>
</evidence>
<dbReference type="InterPro" id="IPR022634">
    <property type="entry name" value="DNA_polIII_beta_N"/>
</dbReference>
<dbReference type="PIRSF" id="PIRSF000804">
    <property type="entry name" value="DNA_pol_III_b"/>
    <property type="match status" value="1"/>
</dbReference>
<dbReference type="GO" id="GO:0008408">
    <property type="term" value="F:3'-5' exonuclease activity"/>
    <property type="evidence" value="ECO:0007669"/>
    <property type="project" value="InterPro"/>
</dbReference>
<evidence type="ECO:0000256" key="6">
    <source>
        <dbReference type="ARBA" id="ARBA00022695"/>
    </source>
</evidence>
<evidence type="ECO:0000256" key="7">
    <source>
        <dbReference type="ARBA" id="ARBA00022705"/>
    </source>
</evidence>
<evidence type="ECO:0000259" key="12">
    <source>
        <dbReference type="Pfam" id="PF02767"/>
    </source>
</evidence>
<dbReference type="GO" id="GO:0003677">
    <property type="term" value="F:DNA binding"/>
    <property type="evidence" value="ECO:0007669"/>
    <property type="project" value="UniProtKB-UniRule"/>
</dbReference>
<comment type="caution">
    <text evidence="14">The sequence shown here is derived from an EMBL/GenBank/DDBJ whole genome shotgun (WGS) entry which is preliminary data.</text>
</comment>
<keyword evidence="6 10" id="KW-0548">Nucleotidyltransferase</keyword>
<feature type="domain" description="DNA polymerase III beta sliding clamp N-terminal" evidence="11">
    <location>
        <begin position="1"/>
        <end position="119"/>
    </location>
</feature>
<feature type="domain" description="DNA polymerase III beta sliding clamp central" evidence="12">
    <location>
        <begin position="129"/>
        <end position="249"/>
    </location>
</feature>
<keyword evidence="7 10" id="KW-0235">DNA replication</keyword>
<evidence type="ECO:0000256" key="3">
    <source>
        <dbReference type="ARBA" id="ARBA00021035"/>
    </source>
</evidence>
<evidence type="ECO:0000259" key="11">
    <source>
        <dbReference type="Pfam" id="PF00712"/>
    </source>
</evidence>
<evidence type="ECO:0000313" key="15">
    <source>
        <dbReference type="Proteomes" id="UP000229641"/>
    </source>
</evidence>
<evidence type="ECO:0000256" key="4">
    <source>
        <dbReference type="ARBA" id="ARBA00022490"/>
    </source>
</evidence>
<comment type="function">
    <text evidence="10">Confers DNA tethering and processivity to DNA polymerases and other proteins. Acts as a clamp, forming a ring around DNA (a reaction catalyzed by the clamp-loading complex) which diffuses in an ATP-independent manner freely and bidirectionally along dsDNA. Initially characterized for its ability to contact the catalytic subunit of DNA polymerase III (Pol III), a complex, multichain enzyme responsible for most of the replicative synthesis in bacteria; Pol III exhibits 3'-5' exonuclease proofreading activity. The beta chain is required for initiation of replication as well as for processivity of DNA replication.</text>
</comment>
<dbReference type="SMART" id="SM00480">
    <property type="entry name" value="POL3Bc"/>
    <property type="match status" value="1"/>
</dbReference>
<dbReference type="InterPro" id="IPR022637">
    <property type="entry name" value="DNA_polIII_beta_cen"/>
</dbReference>
<evidence type="ECO:0000313" key="14">
    <source>
        <dbReference type="EMBL" id="PIQ89192.1"/>
    </source>
</evidence>
<keyword evidence="9" id="KW-0238">DNA-binding</keyword>
<evidence type="ECO:0000256" key="10">
    <source>
        <dbReference type="PIRNR" id="PIRNR000804"/>
    </source>
</evidence>
<feature type="domain" description="DNA polymerase III beta sliding clamp C-terminal" evidence="13">
    <location>
        <begin position="252"/>
        <end position="368"/>
    </location>
</feature>
<dbReference type="AlphaFoldDB" id="A0A2H0LXU6"/>
<dbReference type="GO" id="GO:0003887">
    <property type="term" value="F:DNA-directed DNA polymerase activity"/>
    <property type="evidence" value="ECO:0007669"/>
    <property type="project" value="UniProtKB-UniRule"/>
</dbReference>
<evidence type="ECO:0000256" key="5">
    <source>
        <dbReference type="ARBA" id="ARBA00022679"/>
    </source>
</evidence>
<comment type="subunit">
    <text evidence="10">Forms a ring-shaped head-to-tail homodimer around DNA.</text>
</comment>
<keyword evidence="5 10" id="KW-0808">Transferase</keyword>
<dbReference type="SUPFAM" id="SSF55979">
    <property type="entry name" value="DNA clamp"/>
    <property type="match status" value="3"/>
</dbReference>
<dbReference type="GO" id="GO:0005737">
    <property type="term" value="C:cytoplasm"/>
    <property type="evidence" value="ECO:0007669"/>
    <property type="project" value="UniProtKB-SubCell"/>
</dbReference>
<dbReference type="EMBL" id="PCWA01000065">
    <property type="protein sequence ID" value="PIQ89192.1"/>
    <property type="molecule type" value="Genomic_DNA"/>
</dbReference>
<dbReference type="CDD" id="cd00140">
    <property type="entry name" value="beta_clamp"/>
    <property type="match status" value="1"/>
</dbReference>
<dbReference type="PANTHER" id="PTHR30478">
    <property type="entry name" value="DNA POLYMERASE III SUBUNIT BETA"/>
    <property type="match status" value="1"/>
</dbReference>
<dbReference type="InterPro" id="IPR022635">
    <property type="entry name" value="DNA_polIII_beta_C"/>
</dbReference>
<evidence type="ECO:0000259" key="13">
    <source>
        <dbReference type="Pfam" id="PF02768"/>
    </source>
</evidence>
<evidence type="ECO:0000256" key="2">
    <source>
        <dbReference type="ARBA" id="ARBA00010752"/>
    </source>
</evidence>
<dbReference type="InterPro" id="IPR001001">
    <property type="entry name" value="DNA_polIII_beta"/>
</dbReference>
<comment type="subcellular location">
    <subcellularLocation>
        <location evidence="1 10">Cytoplasm</location>
    </subcellularLocation>
</comment>
<dbReference type="Pfam" id="PF00712">
    <property type="entry name" value="DNA_pol3_beta"/>
    <property type="match status" value="1"/>
</dbReference>
<evidence type="ECO:0000256" key="1">
    <source>
        <dbReference type="ARBA" id="ARBA00004496"/>
    </source>
</evidence>
<comment type="similarity">
    <text evidence="2 10">Belongs to the beta sliding clamp family.</text>
</comment>
<keyword evidence="8 10" id="KW-0239">DNA-directed DNA polymerase</keyword>
<name>A0A2H0LXU6_9BACT</name>
<dbReference type="InterPro" id="IPR046938">
    <property type="entry name" value="DNA_clamp_sf"/>
</dbReference>
<reference evidence="14 15" key="1">
    <citation type="submission" date="2017-09" db="EMBL/GenBank/DDBJ databases">
        <title>Depth-based differentiation of microbial function through sediment-hosted aquifers and enrichment of novel symbionts in the deep terrestrial subsurface.</title>
        <authorList>
            <person name="Probst A.J."/>
            <person name="Ladd B."/>
            <person name="Jarett J.K."/>
            <person name="Geller-Mcgrath D.E."/>
            <person name="Sieber C.M."/>
            <person name="Emerson J.B."/>
            <person name="Anantharaman K."/>
            <person name="Thomas B.C."/>
            <person name="Malmstrom R."/>
            <person name="Stieglmeier M."/>
            <person name="Klingl A."/>
            <person name="Woyke T."/>
            <person name="Ryan C.M."/>
            <person name="Banfield J.F."/>
        </authorList>
    </citation>
    <scope>NUCLEOTIDE SEQUENCE [LARGE SCALE GENOMIC DNA]</scope>
    <source>
        <strain evidence="14">CG11_big_fil_rev_8_21_14_0_20_42_13</strain>
    </source>
</reference>
<dbReference type="Pfam" id="PF02767">
    <property type="entry name" value="DNA_pol3_beta_2"/>
    <property type="match status" value="1"/>
</dbReference>
<dbReference type="Pfam" id="PF02768">
    <property type="entry name" value="DNA_pol3_beta_3"/>
    <property type="match status" value="1"/>
</dbReference>
<dbReference type="PANTHER" id="PTHR30478:SF0">
    <property type="entry name" value="BETA SLIDING CLAMP"/>
    <property type="match status" value="1"/>
</dbReference>
<protein>
    <recommendedName>
        <fullName evidence="3 10">Beta sliding clamp</fullName>
    </recommendedName>
</protein>
<dbReference type="GO" id="GO:0009360">
    <property type="term" value="C:DNA polymerase III complex"/>
    <property type="evidence" value="ECO:0007669"/>
    <property type="project" value="InterPro"/>
</dbReference>
<organism evidence="14 15">
    <name type="scientific">Candidatus Ghiorseimicrobium undicola</name>
    <dbReference type="NCBI Taxonomy" id="1974746"/>
    <lineage>
        <taxon>Bacteria</taxon>
        <taxon>Pseudomonadati</taxon>
        <taxon>Candidatus Omnitrophota</taxon>
        <taxon>Candidatus Ghiorseimicrobium</taxon>
    </lineage>
</organism>
<dbReference type="Proteomes" id="UP000229641">
    <property type="component" value="Unassembled WGS sequence"/>
</dbReference>